<dbReference type="InterPro" id="IPR036249">
    <property type="entry name" value="Thioredoxin-like_sf"/>
</dbReference>
<dbReference type="Pfam" id="PF03960">
    <property type="entry name" value="ArsC"/>
    <property type="match status" value="1"/>
</dbReference>
<organism evidence="3 4">
    <name type="scientific">Fluviicoccus keumensis</name>
    <dbReference type="NCBI Taxonomy" id="1435465"/>
    <lineage>
        <taxon>Bacteria</taxon>
        <taxon>Pseudomonadati</taxon>
        <taxon>Pseudomonadota</taxon>
        <taxon>Gammaproteobacteria</taxon>
        <taxon>Moraxellales</taxon>
        <taxon>Moraxellaceae</taxon>
        <taxon>Fluviicoccus</taxon>
    </lineage>
</organism>
<comment type="caution">
    <text evidence="3">The sequence shown here is derived from an EMBL/GenBank/DDBJ whole genome shotgun (WGS) entry which is preliminary data.</text>
</comment>
<dbReference type="EMBL" id="SHKX01000015">
    <property type="protein sequence ID" value="RZU37116.1"/>
    <property type="molecule type" value="Genomic_DNA"/>
</dbReference>
<dbReference type="PROSITE" id="PS51353">
    <property type="entry name" value="ARSC"/>
    <property type="match status" value="1"/>
</dbReference>
<dbReference type="Gene3D" id="3.40.30.10">
    <property type="entry name" value="Glutaredoxin"/>
    <property type="match status" value="1"/>
</dbReference>
<sequence length="122" mass="14030">MITIYGIRNCDTVKKSLRWFDDRQISYRFHDFKKEGLDEALLANWLSQRGWQALINRQGTTWRKLGLTPEMMEASALSLILANLSMIKRPLIVEDDGLPLTGFEPAIWENGFISAPGFDRGR</sequence>
<protein>
    <submittedName>
        <fullName evidence="3">Spx/MgsR family transcriptional regulator</fullName>
    </submittedName>
</protein>
<dbReference type="InterPro" id="IPR006504">
    <property type="entry name" value="Tscrpt_reg_Spx/MgsR"/>
</dbReference>
<proteinExistence type="inferred from homology"/>
<dbReference type="SUPFAM" id="SSF52833">
    <property type="entry name" value="Thioredoxin-like"/>
    <property type="match status" value="1"/>
</dbReference>
<evidence type="ECO:0000313" key="4">
    <source>
        <dbReference type="Proteomes" id="UP000292423"/>
    </source>
</evidence>
<dbReference type="PANTHER" id="PTHR30041">
    <property type="entry name" value="ARSENATE REDUCTASE"/>
    <property type="match status" value="1"/>
</dbReference>
<keyword evidence="4" id="KW-1185">Reference proteome</keyword>
<comment type="similarity">
    <text evidence="1 2">Belongs to the ArsC family.</text>
</comment>
<dbReference type="Proteomes" id="UP000292423">
    <property type="component" value="Unassembled WGS sequence"/>
</dbReference>
<gene>
    <name evidence="3" type="ORF">EV700_2985</name>
</gene>
<name>A0A4V2G3I2_9GAMM</name>
<dbReference type="AlphaFoldDB" id="A0A4V2G3I2"/>
<dbReference type="NCBIfam" id="TIGR01617">
    <property type="entry name" value="arsC_related"/>
    <property type="match status" value="1"/>
</dbReference>
<dbReference type="InterPro" id="IPR006660">
    <property type="entry name" value="Arsenate_reductase-like"/>
</dbReference>
<dbReference type="RefSeq" id="WP_165391505.1">
    <property type="nucleotide sequence ID" value="NZ_SHKX01000015.1"/>
</dbReference>
<evidence type="ECO:0000256" key="1">
    <source>
        <dbReference type="ARBA" id="ARBA00007198"/>
    </source>
</evidence>
<reference evidence="3 4" key="1">
    <citation type="submission" date="2019-02" db="EMBL/GenBank/DDBJ databases">
        <title>Genomic Encyclopedia of Type Strains, Phase IV (KMG-IV): sequencing the most valuable type-strain genomes for metagenomic binning, comparative biology and taxonomic classification.</title>
        <authorList>
            <person name="Goeker M."/>
        </authorList>
    </citation>
    <scope>NUCLEOTIDE SEQUENCE [LARGE SCALE GENOMIC DNA]</scope>
    <source>
        <strain evidence="3 4">DSM 105135</strain>
    </source>
</reference>
<dbReference type="PANTHER" id="PTHR30041:SF8">
    <property type="entry name" value="PROTEIN YFFB"/>
    <property type="match status" value="1"/>
</dbReference>
<evidence type="ECO:0000313" key="3">
    <source>
        <dbReference type="EMBL" id="RZU37116.1"/>
    </source>
</evidence>
<accession>A0A4V2G3I2</accession>
<evidence type="ECO:0000256" key="2">
    <source>
        <dbReference type="PROSITE-ProRule" id="PRU01282"/>
    </source>
</evidence>